<accession>A0A1B7SID1</accession>
<reference evidence="13" key="1">
    <citation type="journal article" date="2021" name="Open Biol.">
        <title>Shared evolutionary footprints suggest mitochondrial oxidative damage underlies multiple complex I losses in fungi.</title>
        <authorList>
            <person name="Schikora-Tamarit M.A."/>
            <person name="Marcet-Houben M."/>
            <person name="Nosek J."/>
            <person name="Gabaldon T."/>
        </authorList>
    </citation>
    <scope>NUCLEOTIDE SEQUENCE</scope>
    <source>
        <strain evidence="13">NCAIM Y.01608</strain>
    </source>
</reference>
<evidence type="ECO:0000256" key="12">
    <source>
        <dbReference type="ARBA" id="ARBA00023136"/>
    </source>
</evidence>
<evidence type="ECO:0000256" key="10">
    <source>
        <dbReference type="ARBA" id="ARBA00022989"/>
    </source>
</evidence>
<evidence type="ECO:0000256" key="8">
    <source>
        <dbReference type="ARBA" id="ARBA00022792"/>
    </source>
</evidence>
<sequence length="146" mass="16993">MIPWEGLWPFGLMLTFFGLSGGAMNVLFVNSITRSTESSKSPQLDDNNDRILVRPRFNTDQWDSYMAIRDLRLTGSFRGQQAEPEAHESFETNSLVFASERKKPWVVRKHLIMRNTPSKWMSRYDPEQANNIQSMNEDFLRGMKKS</sequence>
<keyword evidence="8" id="KW-0999">Mitochondrion inner membrane</keyword>
<dbReference type="PANTHER" id="PTHR17098:SF2">
    <property type="entry name" value="NADH DEHYDROGENASE [UBIQUINONE] 1 ALPHA SUBCOMPLEX SUBUNIT 1"/>
    <property type="match status" value="1"/>
</dbReference>
<dbReference type="EMBL" id="JAEUBD010001266">
    <property type="protein sequence ID" value="KAH3662757.1"/>
    <property type="molecule type" value="Genomic_DNA"/>
</dbReference>
<comment type="similarity">
    <text evidence="3">Belongs to the complex I NDUFA1 subunit family.</text>
</comment>
<dbReference type="InterPro" id="IPR017384">
    <property type="entry name" value="NADH_Ub_cplx-1_asu_su-1"/>
</dbReference>
<keyword evidence="12" id="KW-0472">Membrane</keyword>
<name>A0A1B7SID1_9ASCO</name>
<dbReference type="GO" id="GO:0005743">
    <property type="term" value="C:mitochondrial inner membrane"/>
    <property type="evidence" value="ECO:0007669"/>
    <property type="project" value="UniProtKB-SubCell"/>
</dbReference>
<dbReference type="OrthoDB" id="1920692at2759"/>
<evidence type="ECO:0000256" key="7">
    <source>
        <dbReference type="ARBA" id="ARBA00022692"/>
    </source>
</evidence>
<evidence type="ECO:0000256" key="1">
    <source>
        <dbReference type="ARBA" id="ARBA00003195"/>
    </source>
</evidence>
<dbReference type="Proteomes" id="UP000788993">
    <property type="component" value="Unassembled WGS sequence"/>
</dbReference>
<evidence type="ECO:0000313" key="14">
    <source>
        <dbReference type="Proteomes" id="UP000788993"/>
    </source>
</evidence>
<comment type="function">
    <text evidence="1">Accessory subunit of the mitochondrial membrane respiratory chain NADH dehydrogenase (Complex I), that is believed not to be involved in catalysis. Complex I functions in the transfer of electrons from NADH to the respiratory chain. The immediate electron acceptor for the enzyme is believed to be ubiquinone.</text>
</comment>
<dbReference type="PANTHER" id="PTHR17098">
    <property type="entry name" value="NADH-UBIQUINONE OXIDOREDUCTASE MWFE SUBUNIT"/>
    <property type="match status" value="1"/>
</dbReference>
<comment type="subcellular location">
    <subcellularLocation>
        <location evidence="2">Mitochondrion inner membrane</location>
        <topology evidence="2">Single-pass membrane protein</topology>
        <orientation evidence="2">Matrix side</orientation>
    </subcellularLocation>
</comment>
<dbReference type="AlphaFoldDB" id="A0A1B7SID1"/>
<dbReference type="RefSeq" id="XP_018211150.1">
    <property type="nucleotide sequence ID" value="XM_018357305.1"/>
</dbReference>
<evidence type="ECO:0000256" key="11">
    <source>
        <dbReference type="ARBA" id="ARBA00023128"/>
    </source>
</evidence>
<gene>
    <name evidence="13" type="ORF">OGATHE_004333</name>
</gene>
<evidence type="ECO:0000256" key="4">
    <source>
        <dbReference type="ARBA" id="ARBA00016392"/>
    </source>
</evidence>
<protein>
    <recommendedName>
        <fullName evidence="4">NADH dehydrogenase [ubiquinone] 1 alpha subcomplex subunit 1</fullName>
    </recommendedName>
</protein>
<keyword evidence="7" id="KW-0812">Transmembrane</keyword>
<reference evidence="13" key="2">
    <citation type="submission" date="2021-01" db="EMBL/GenBank/DDBJ databases">
        <authorList>
            <person name="Schikora-Tamarit M.A."/>
        </authorList>
    </citation>
    <scope>NUCLEOTIDE SEQUENCE</scope>
    <source>
        <strain evidence="13">NCAIM Y.01608</strain>
    </source>
</reference>
<keyword evidence="11" id="KW-0496">Mitochondrion</keyword>
<comment type="caution">
    <text evidence="13">The sequence shown here is derived from an EMBL/GenBank/DDBJ whole genome shotgun (WGS) entry which is preliminary data.</text>
</comment>
<keyword evidence="5" id="KW-0813">Transport</keyword>
<evidence type="ECO:0000313" key="13">
    <source>
        <dbReference type="EMBL" id="KAH3662757.1"/>
    </source>
</evidence>
<keyword evidence="14" id="KW-1185">Reference proteome</keyword>
<evidence type="ECO:0000256" key="6">
    <source>
        <dbReference type="ARBA" id="ARBA00022660"/>
    </source>
</evidence>
<keyword evidence="9" id="KW-0249">Electron transport</keyword>
<evidence type="ECO:0000256" key="9">
    <source>
        <dbReference type="ARBA" id="ARBA00022982"/>
    </source>
</evidence>
<evidence type="ECO:0000256" key="3">
    <source>
        <dbReference type="ARBA" id="ARBA00009960"/>
    </source>
</evidence>
<proteinExistence type="inferred from homology"/>
<keyword evidence="10" id="KW-1133">Transmembrane helix</keyword>
<keyword evidence="6" id="KW-0679">Respiratory chain</keyword>
<evidence type="ECO:0000256" key="2">
    <source>
        <dbReference type="ARBA" id="ARBA00004298"/>
    </source>
</evidence>
<evidence type="ECO:0000256" key="5">
    <source>
        <dbReference type="ARBA" id="ARBA00022448"/>
    </source>
</evidence>
<organism evidence="13 14">
    <name type="scientific">Ogataea polymorpha</name>
    <dbReference type="NCBI Taxonomy" id="460523"/>
    <lineage>
        <taxon>Eukaryota</taxon>
        <taxon>Fungi</taxon>
        <taxon>Dikarya</taxon>
        <taxon>Ascomycota</taxon>
        <taxon>Saccharomycotina</taxon>
        <taxon>Pichiomycetes</taxon>
        <taxon>Pichiales</taxon>
        <taxon>Pichiaceae</taxon>
        <taxon>Ogataea</taxon>
    </lineage>
</organism>